<evidence type="ECO:0000313" key="1">
    <source>
        <dbReference type="EMBL" id="KKM75733.1"/>
    </source>
</evidence>
<organism evidence="1">
    <name type="scientific">marine sediment metagenome</name>
    <dbReference type="NCBI Taxonomy" id="412755"/>
    <lineage>
        <taxon>unclassified sequences</taxon>
        <taxon>metagenomes</taxon>
        <taxon>ecological metagenomes</taxon>
    </lineage>
</organism>
<sequence>MAKPQGNIASGVFIDSDNQWNSVSLACALGRVVDLRTSSLGTITSAPSALPIHTILEVGREDVNTTFGQLVGIRAISELTTVAAAAFTDTAIEIPANSVVVGVSVRVTVALAGTATMDVGIAGGTTRFATGVSTSENATDVGLTDAFKAVYTSATKIRLTPNTSPSDTLGRVRVTIHYIDLTAPTS</sequence>
<name>A0A0F9K165_9ZZZZ</name>
<accession>A0A0F9K165</accession>
<protein>
    <submittedName>
        <fullName evidence="1">Uncharacterized protein</fullName>
    </submittedName>
</protein>
<proteinExistence type="predicted"/>
<dbReference type="EMBL" id="LAZR01008924">
    <property type="protein sequence ID" value="KKM75733.1"/>
    <property type="molecule type" value="Genomic_DNA"/>
</dbReference>
<dbReference type="AlphaFoldDB" id="A0A0F9K165"/>
<gene>
    <name evidence="1" type="ORF">LCGC14_1387280</name>
</gene>
<reference evidence="1" key="1">
    <citation type="journal article" date="2015" name="Nature">
        <title>Complex archaea that bridge the gap between prokaryotes and eukaryotes.</title>
        <authorList>
            <person name="Spang A."/>
            <person name="Saw J.H."/>
            <person name="Jorgensen S.L."/>
            <person name="Zaremba-Niedzwiedzka K."/>
            <person name="Martijn J."/>
            <person name="Lind A.E."/>
            <person name="van Eijk R."/>
            <person name="Schleper C."/>
            <person name="Guy L."/>
            <person name="Ettema T.J."/>
        </authorList>
    </citation>
    <scope>NUCLEOTIDE SEQUENCE</scope>
</reference>
<comment type="caution">
    <text evidence="1">The sequence shown here is derived from an EMBL/GenBank/DDBJ whole genome shotgun (WGS) entry which is preliminary data.</text>
</comment>